<evidence type="ECO:0000259" key="2">
    <source>
        <dbReference type="Pfam" id="PF02517"/>
    </source>
</evidence>
<feature type="transmembrane region" description="Helical" evidence="1">
    <location>
        <begin position="271"/>
        <end position="289"/>
    </location>
</feature>
<proteinExistence type="predicted"/>
<dbReference type="RefSeq" id="WP_089526692.1">
    <property type="nucleotide sequence ID" value="NZ_NMUQ01000004.1"/>
</dbReference>
<organism evidence="3 4">
    <name type="scientific">Paenibacillus herberti</name>
    <dbReference type="NCBI Taxonomy" id="1619309"/>
    <lineage>
        <taxon>Bacteria</taxon>
        <taxon>Bacillati</taxon>
        <taxon>Bacillota</taxon>
        <taxon>Bacilli</taxon>
        <taxon>Bacillales</taxon>
        <taxon>Paenibacillaceae</taxon>
        <taxon>Paenibacillus</taxon>
    </lineage>
</organism>
<keyword evidence="1" id="KW-0812">Transmembrane</keyword>
<keyword evidence="4" id="KW-1185">Reference proteome</keyword>
<dbReference type="EMBL" id="NMUQ01000004">
    <property type="protein sequence ID" value="OXM13050.1"/>
    <property type="molecule type" value="Genomic_DNA"/>
</dbReference>
<feature type="transmembrane region" description="Helical" evidence="1">
    <location>
        <begin position="361"/>
        <end position="383"/>
    </location>
</feature>
<evidence type="ECO:0000313" key="4">
    <source>
        <dbReference type="Proteomes" id="UP000215145"/>
    </source>
</evidence>
<dbReference type="Proteomes" id="UP000215145">
    <property type="component" value="Unassembled WGS sequence"/>
</dbReference>
<comment type="caution">
    <text evidence="3">The sequence shown here is derived from an EMBL/GenBank/DDBJ whole genome shotgun (WGS) entry which is preliminary data.</text>
</comment>
<gene>
    <name evidence="3" type="ORF">CGZ75_22985</name>
</gene>
<feature type="transmembrane region" description="Helical" evidence="1">
    <location>
        <begin position="509"/>
        <end position="526"/>
    </location>
</feature>
<name>A0A229NT44_9BACL</name>
<dbReference type="InterPro" id="IPR003675">
    <property type="entry name" value="Rce1/LyrA-like_dom"/>
</dbReference>
<dbReference type="GO" id="GO:0004175">
    <property type="term" value="F:endopeptidase activity"/>
    <property type="evidence" value="ECO:0007669"/>
    <property type="project" value="UniProtKB-ARBA"/>
</dbReference>
<keyword evidence="1" id="KW-0472">Membrane</keyword>
<feature type="transmembrane region" description="Helical" evidence="1">
    <location>
        <begin position="12"/>
        <end position="30"/>
    </location>
</feature>
<dbReference type="AlphaFoldDB" id="A0A229NT44"/>
<feature type="domain" description="CAAX prenyl protease 2/Lysostaphin resistance protein A-like" evidence="2">
    <location>
        <begin position="401"/>
        <end position="494"/>
    </location>
</feature>
<sequence>MLSSRQDKATRRYFWFGIIGAALFIILQILPSASGIFGQTEQGQPVSREQALESASTFAQQRFHALPQNSRAVHQADRQMTGYLAKEKLIKTFDSGAGRKVPVDLWQVTQNFEDGRRVIVDIGMTTGRVVGWQQLLGPAGGEMQTMELQGPDLDKAVQQEADSLGLGLLKRIDGDENTGSSVRYEATAITISEARLLVTAAGESSAAGSLLTGFQPQYEAPAAYNAYTEEQDRIGASLSLFGNLLPSGILLILAVIYAIVMRRYTSFRRGWALSLVFLTFYAINNFNMLDGLRALYGHEVNSELVVTAQLVFMMIMTVIMALSAYFSLVAGDGLWRAQGRILWTAGSEPSYGSEAWSSMKLAYVFTFIILGLQTIILGGLSVATGAWSTTDVTQSPYNTAAMWLIPLLAWCAAIQEEAVYRLFGTGLLMKWLKNPFIAALIPNIIWALGHVTYPIYPSTTRLIELTIIGMLFSFIFLRYGFFTAVFTHAIMNTVLMSVSLFLSGQPLELLAGVVYIFAPVAVAWLMRRYGAKRSAQPYAPV</sequence>
<feature type="transmembrane region" description="Helical" evidence="1">
    <location>
        <begin position="462"/>
        <end position="479"/>
    </location>
</feature>
<accession>A0A229NT44</accession>
<reference evidence="3 4" key="1">
    <citation type="submission" date="2017-07" db="EMBL/GenBank/DDBJ databases">
        <title>Paenibacillus herberti R33 genome sequencing and assembly.</title>
        <authorList>
            <person name="Su W."/>
        </authorList>
    </citation>
    <scope>NUCLEOTIDE SEQUENCE [LARGE SCALE GENOMIC DNA]</scope>
    <source>
        <strain evidence="3 4">R33</strain>
    </source>
</reference>
<evidence type="ECO:0000256" key="1">
    <source>
        <dbReference type="SAM" id="Phobius"/>
    </source>
</evidence>
<dbReference type="OrthoDB" id="2675631at2"/>
<keyword evidence="1" id="KW-1133">Transmembrane helix</keyword>
<protein>
    <recommendedName>
        <fullName evidence="2">CAAX prenyl protease 2/Lysostaphin resistance protein A-like domain-containing protein</fullName>
    </recommendedName>
</protein>
<feature type="transmembrane region" description="Helical" evidence="1">
    <location>
        <begin position="435"/>
        <end position="456"/>
    </location>
</feature>
<evidence type="ECO:0000313" key="3">
    <source>
        <dbReference type="EMBL" id="OXM13050.1"/>
    </source>
</evidence>
<feature type="transmembrane region" description="Helical" evidence="1">
    <location>
        <begin position="240"/>
        <end position="259"/>
    </location>
</feature>
<dbReference type="Pfam" id="PF02517">
    <property type="entry name" value="Rce1-like"/>
    <property type="match status" value="1"/>
</dbReference>
<feature type="transmembrane region" description="Helical" evidence="1">
    <location>
        <begin position="309"/>
        <end position="330"/>
    </location>
</feature>
<dbReference type="GO" id="GO:0080120">
    <property type="term" value="P:CAAX-box protein maturation"/>
    <property type="evidence" value="ECO:0007669"/>
    <property type="project" value="UniProtKB-ARBA"/>
</dbReference>